<comment type="catalytic activity">
    <reaction evidence="1">
        <text>Hydrolysis of Pro-|-Xaa &gt;&gt; Ala-|-Xaa in oligopeptides.</text>
        <dbReference type="EC" id="3.4.21.26"/>
    </reaction>
</comment>
<dbReference type="Gene3D" id="3.40.50.1820">
    <property type="entry name" value="alpha/beta hydrolase"/>
    <property type="match status" value="1"/>
</dbReference>
<dbReference type="InterPro" id="IPR029058">
    <property type="entry name" value="AB_hydrolase_fold"/>
</dbReference>
<dbReference type="EC" id="3.4.21.26" evidence="3"/>
<keyword evidence="10" id="KW-1185">Reference proteome</keyword>
<dbReference type="SUPFAM" id="SSF50993">
    <property type="entry name" value="Peptidase/esterase 'gauge' domain"/>
    <property type="match status" value="1"/>
</dbReference>
<evidence type="ECO:0000259" key="7">
    <source>
        <dbReference type="Pfam" id="PF00326"/>
    </source>
</evidence>
<dbReference type="InterPro" id="IPR001375">
    <property type="entry name" value="Peptidase_S9_cat"/>
</dbReference>
<dbReference type="Gene3D" id="2.130.10.120">
    <property type="entry name" value="Prolyl oligopeptidase, N-terminal domain"/>
    <property type="match status" value="1"/>
</dbReference>
<keyword evidence="6" id="KW-0720">Serine protease</keyword>
<dbReference type="OrthoDB" id="9801421at2"/>
<reference evidence="9 10" key="1">
    <citation type="submission" date="2016-12" db="EMBL/GenBank/DDBJ databases">
        <title>Trade-off between light-utilization and light-protection in marine flavobacteria.</title>
        <authorList>
            <person name="Kumagai Y."/>
            <person name="Yoshizawa S."/>
            <person name="Kogure K."/>
            <person name="Iwasaki W."/>
        </authorList>
    </citation>
    <scope>NUCLEOTIDE SEQUENCE [LARGE SCALE GENOMIC DNA]</scope>
    <source>
        <strain evidence="9 10">ATCC 43844</strain>
    </source>
</reference>
<comment type="similarity">
    <text evidence="2">Belongs to the peptidase S9A family.</text>
</comment>
<feature type="domain" description="Peptidase S9A N-terminal" evidence="8">
    <location>
        <begin position="25"/>
        <end position="418"/>
    </location>
</feature>
<evidence type="ECO:0000256" key="3">
    <source>
        <dbReference type="ARBA" id="ARBA00011897"/>
    </source>
</evidence>
<dbReference type="Pfam" id="PF02897">
    <property type="entry name" value="Peptidase_S9_N"/>
    <property type="match status" value="1"/>
</dbReference>
<dbReference type="Proteomes" id="UP000239068">
    <property type="component" value="Unassembled WGS sequence"/>
</dbReference>
<dbReference type="EMBL" id="MSCM01000001">
    <property type="protein sequence ID" value="PQJ81878.1"/>
    <property type="molecule type" value="Genomic_DNA"/>
</dbReference>
<dbReference type="Pfam" id="PF00326">
    <property type="entry name" value="Peptidase_S9"/>
    <property type="match status" value="1"/>
</dbReference>
<dbReference type="PROSITE" id="PS00708">
    <property type="entry name" value="PRO_ENDOPEP_SER"/>
    <property type="match status" value="1"/>
</dbReference>
<dbReference type="GO" id="GO:0005829">
    <property type="term" value="C:cytosol"/>
    <property type="evidence" value="ECO:0007669"/>
    <property type="project" value="TreeGrafter"/>
</dbReference>
<evidence type="ECO:0000259" key="8">
    <source>
        <dbReference type="Pfam" id="PF02897"/>
    </source>
</evidence>
<name>A0A2S7WWD2_9FLAO</name>
<comment type="caution">
    <text evidence="9">The sequence shown here is derived from an EMBL/GenBank/DDBJ whole genome shotgun (WGS) entry which is preliminary data.</text>
</comment>
<dbReference type="AlphaFoldDB" id="A0A2S7WWD2"/>
<accession>A0A2S7WWD2</accession>
<evidence type="ECO:0000256" key="1">
    <source>
        <dbReference type="ARBA" id="ARBA00001070"/>
    </source>
</evidence>
<dbReference type="SUPFAM" id="SSF53474">
    <property type="entry name" value="alpha/beta-Hydrolases"/>
    <property type="match status" value="1"/>
</dbReference>
<evidence type="ECO:0000313" key="9">
    <source>
        <dbReference type="EMBL" id="PQJ81878.1"/>
    </source>
</evidence>
<feature type="domain" description="Peptidase S9 prolyl oligopeptidase catalytic" evidence="7">
    <location>
        <begin position="482"/>
        <end position="698"/>
    </location>
</feature>
<sequence length="700" mass="80207">MVFKKVLLVVFLLYSFVFKAQIKYPPTKKKPVVNRYHSVEITDDYQWLEDAGNPEVVDWVKDQNKITVKYLHKLANSNGARAKMKSFLWSQMEYDNLVENKKDQEYYFKLMYPGRNSPLNIYYTKGNKTSYQHLLGPNSISTKDRIIFTHLDPSEDDRFLAYQYNRNGSDWKEIKIVGIKKRQFFKEVLTEVIAPQINWYGQGFFYIKNKYNAEKVSRSFPELLYHTLDTEQTADTKIFNVDTKDEFLSLYGVGEQSLYILKKSDNSKDNYSYYYLRPKQAIREFTPMFTDIKYNMSVHYFENDTVYASTNIKNKKYVISFPINEPKKWALLTPSYNGAVFTSAVFADKKIVTSFQMENSSLLTVTNFKGKVLGELVTPEGLAVSNLKYNEEKKELTFNLSSYTVPSVSCKLDLTTYKFSYLGQKAVAFDSSKYKFMRTTFDAHDGVKVPIFIVYKDSLPKNGTTPFLLNTYGGYGVIAQPSFNPGVISFIENGGAFAYVHVRGGGEFGFDWWQEGRNLKKKNGILDFTKAADFLIAEGYTKPKKIGIMGSSHGGMVTAAALMERPDLFGAAVINVGVLDVLRFEKTEAGAHFTNTSEFGTVKNEEEFTNMLSYSPLQNIKDNVNYPSTLIITGTNDSRVPPNHSYKFAAKLQNGLQQTNPILLWTQENEGHYGASQYNTYTEELTFVYTFLSRELNKTE</sequence>
<dbReference type="InterPro" id="IPR023302">
    <property type="entry name" value="Pept_S9A_N"/>
</dbReference>
<evidence type="ECO:0000256" key="5">
    <source>
        <dbReference type="ARBA" id="ARBA00022801"/>
    </source>
</evidence>
<dbReference type="GO" id="GO:0070012">
    <property type="term" value="F:oligopeptidase activity"/>
    <property type="evidence" value="ECO:0007669"/>
    <property type="project" value="TreeGrafter"/>
</dbReference>
<organism evidence="9 10">
    <name type="scientific">Polaribacter glomeratus</name>
    <dbReference type="NCBI Taxonomy" id="102"/>
    <lineage>
        <taxon>Bacteria</taxon>
        <taxon>Pseudomonadati</taxon>
        <taxon>Bacteroidota</taxon>
        <taxon>Flavobacteriia</taxon>
        <taxon>Flavobacteriales</taxon>
        <taxon>Flavobacteriaceae</taxon>
    </lineage>
</organism>
<dbReference type="PANTHER" id="PTHR42881">
    <property type="entry name" value="PROLYL ENDOPEPTIDASE"/>
    <property type="match status" value="1"/>
</dbReference>
<protein>
    <recommendedName>
        <fullName evidence="3">prolyl oligopeptidase</fullName>
        <ecNumber evidence="3">3.4.21.26</ecNumber>
    </recommendedName>
</protein>
<evidence type="ECO:0000256" key="4">
    <source>
        <dbReference type="ARBA" id="ARBA00022670"/>
    </source>
</evidence>
<keyword evidence="4" id="KW-0645">Protease</keyword>
<dbReference type="InterPro" id="IPR002471">
    <property type="entry name" value="Pept_S9_AS"/>
</dbReference>
<evidence type="ECO:0000313" key="10">
    <source>
        <dbReference type="Proteomes" id="UP000239068"/>
    </source>
</evidence>
<dbReference type="InterPro" id="IPR002470">
    <property type="entry name" value="Peptidase_S9A"/>
</dbReference>
<keyword evidence="5" id="KW-0378">Hydrolase</keyword>
<dbReference type="PANTHER" id="PTHR42881:SF2">
    <property type="entry name" value="PROLYL ENDOPEPTIDASE"/>
    <property type="match status" value="1"/>
</dbReference>
<evidence type="ECO:0000256" key="2">
    <source>
        <dbReference type="ARBA" id="ARBA00005228"/>
    </source>
</evidence>
<dbReference type="GO" id="GO:0006508">
    <property type="term" value="P:proteolysis"/>
    <property type="evidence" value="ECO:0007669"/>
    <property type="project" value="UniProtKB-KW"/>
</dbReference>
<evidence type="ECO:0000256" key="6">
    <source>
        <dbReference type="ARBA" id="ARBA00022825"/>
    </source>
</evidence>
<dbReference type="InterPro" id="IPR051167">
    <property type="entry name" value="Prolyl_oligopep/macrocyclase"/>
</dbReference>
<dbReference type="PRINTS" id="PR00862">
    <property type="entry name" value="PROLIGOPTASE"/>
</dbReference>
<proteinExistence type="inferred from homology"/>
<dbReference type="RefSeq" id="WP_105020449.1">
    <property type="nucleotide sequence ID" value="NZ_MSCM01000001.1"/>
</dbReference>
<gene>
    <name evidence="9" type="ORF">BTO16_04520</name>
</gene>
<dbReference type="GO" id="GO:0004252">
    <property type="term" value="F:serine-type endopeptidase activity"/>
    <property type="evidence" value="ECO:0007669"/>
    <property type="project" value="UniProtKB-EC"/>
</dbReference>